<gene>
    <name evidence="1" type="ORF">GPM918_LOCUS31638</name>
    <name evidence="2" type="ORF">SRO942_LOCUS32286</name>
</gene>
<protein>
    <submittedName>
        <fullName evidence="1">Uncharacterized protein</fullName>
    </submittedName>
</protein>
<dbReference type="AlphaFoldDB" id="A0A815IJX2"/>
<dbReference type="EMBL" id="CAJOBC010073008">
    <property type="protein sequence ID" value="CAF4249088.1"/>
    <property type="molecule type" value="Genomic_DNA"/>
</dbReference>
<evidence type="ECO:0000313" key="3">
    <source>
        <dbReference type="Proteomes" id="UP000663829"/>
    </source>
</evidence>
<organism evidence="1 3">
    <name type="scientific">Didymodactylos carnosus</name>
    <dbReference type="NCBI Taxonomy" id="1234261"/>
    <lineage>
        <taxon>Eukaryota</taxon>
        <taxon>Metazoa</taxon>
        <taxon>Spiralia</taxon>
        <taxon>Gnathifera</taxon>
        <taxon>Rotifera</taxon>
        <taxon>Eurotatoria</taxon>
        <taxon>Bdelloidea</taxon>
        <taxon>Philodinida</taxon>
        <taxon>Philodinidae</taxon>
        <taxon>Didymodactylos</taxon>
    </lineage>
</organism>
<evidence type="ECO:0000313" key="2">
    <source>
        <dbReference type="EMBL" id="CAF4249088.1"/>
    </source>
</evidence>
<keyword evidence="3" id="KW-1185">Reference proteome</keyword>
<dbReference type="EMBL" id="CAJNOQ010015684">
    <property type="protein sequence ID" value="CAF1366460.1"/>
    <property type="molecule type" value="Genomic_DNA"/>
</dbReference>
<comment type="caution">
    <text evidence="1">The sequence shown here is derived from an EMBL/GenBank/DDBJ whole genome shotgun (WGS) entry which is preliminary data.</text>
</comment>
<proteinExistence type="predicted"/>
<sequence length="484" mass="57490">LIIDFDTKVSLSRRDTDKFYGQLYSLIFSSKCVLTRCFLRCHYMISTGTVQMSETVSLKYLKLELYTFYQLFVLLKFTPNLIDLNVHIIDCTSVWVEQYQYDEWKTKQITFDYLKRFTFITHMIVPFLTPLEFLLNQSFLKLTFLSLSFKYRVHQYNYSGLLTLRDGGFYMETVLLKSIKTTLQTLQFSIQLTIRDPLNDLIETFKTSDYWKHSHWQIDWDLVDVDCYHFYTIPFAFTHLSSLKMDEKKIHCNFSSNVRSVTITHPQEMCKTSLLKNLNHVHIRIGRRDSNKLFIEPERDFSVTTRGVTIETNDVVFSFEKTLQLIINCYNMNNLQHFVTSGTNLSNLFRNESCISLAVIDLFNNVKQLKLLGSDLKMIDISRYFRQLQILIFIKQRSKSFEFDINNEMTVLARDMKQLIYLDICSVIHVLHATILNFNPDYDRSIIEQIMMQHNRFPYHLEIQPERMRLQLTQKEPFSVGSQR</sequence>
<evidence type="ECO:0000313" key="1">
    <source>
        <dbReference type="EMBL" id="CAF1366460.1"/>
    </source>
</evidence>
<name>A0A815IJX2_9BILA</name>
<reference evidence="1" key="1">
    <citation type="submission" date="2021-02" db="EMBL/GenBank/DDBJ databases">
        <authorList>
            <person name="Nowell W R."/>
        </authorList>
    </citation>
    <scope>NUCLEOTIDE SEQUENCE</scope>
</reference>
<dbReference type="Proteomes" id="UP000681722">
    <property type="component" value="Unassembled WGS sequence"/>
</dbReference>
<accession>A0A815IJX2</accession>
<dbReference type="Proteomes" id="UP000663829">
    <property type="component" value="Unassembled WGS sequence"/>
</dbReference>
<feature type="non-terminal residue" evidence="1">
    <location>
        <position position="484"/>
    </location>
</feature>